<evidence type="ECO:0008006" key="3">
    <source>
        <dbReference type="Google" id="ProtNLM"/>
    </source>
</evidence>
<dbReference type="Proteomes" id="UP000178272">
    <property type="component" value="Unassembled WGS sequence"/>
</dbReference>
<gene>
    <name evidence="1" type="ORF">A3F61_01235</name>
</gene>
<proteinExistence type="predicted"/>
<evidence type="ECO:0000313" key="2">
    <source>
        <dbReference type="Proteomes" id="UP000178272"/>
    </source>
</evidence>
<protein>
    <recommendedName>
        <fullName evidence="3">ParB/Sulfiredoxin domain-containing protein</fullName>
    </recommendedName>
</protein>
<sequence>MTGKHELPKIIKDVGFDFDWSEEKVWALQIPTVDMDVAKLEWHLDVPFWWTNNGFYNLAPREVVNNPEKYKEEYERVLNADLKYPLDVMFWRGRWLFLDGLHRFVKAYLQGEKIVKVRKIPQEAIPQIKN</sequence>
<dbReference type="AlphaFoldDB" id="A0A1G1VCE4"/>
<accession>A0A1G1VCE4</accession>
<evidence type="ECO:0000313" key="1">
    <source>
        <dbReference type="EMBL" id="OGY13133.1"/>
    </source>
</evidence>
<dbReference type="EMBL" id="MHCA01000001">
    <property type="protein sequence ID" value="OGY13133.1"/>
    <property type="molecule type" value="Genomic_DNA"/>
</dbReference>
<comment type="caution">
    <text evidence="1">The sequence shown here is derived from an EMBL/GenBank/DDBJ whole genome shotgun (WGS) entry which is preliminary data.</text>
</comment>
<name>A0A1G1VCE4_9BACT</name>
<organism evidence="1 2">
    <name type="scientific">Candidatus Blackburnbacteria bacterium RIFCSPHIGHO2_12_FULL_41_13b</name>
    <dbReference type="NCBI Taxonomy" id="1797517"/>
    <lineage>
        <taxon>Bacteria</taxon>
        <taxon>Candidatus Blackburniibacteriota</taxon>
    </lineage>
</organism>
<reference evidence="1 2" key="1">
    <citation type="journal article" date="2016" name="Nat. Commun.">
        <title>Thousands of microbial genomes shed light on interconnected biogeochemical processes in an aquifer system.</title>
        <authorList>
            <person name="Anantharaman K."/>
            <person name="Brown C.T."/>
            <person name="Hug L.A."/>
            <person name="Sharon I."/>
            <person name="Castelle C.J."/>
            <person name="Probst A.J."/>
            <person name="Thomas B.C."/>
            <person name="Singh A."/>
            <person name="Wilkins M.J."/>
            <person name="Karaoz U."/>
            <person name="Brodie E.L."/>
            <person name="Williams K.H."/>
            <person name="Hubbard S.S."/>
            <person name="Banfield J.F."/>
        </authorList>
    </citation>
    <scope>NUCLEOTIDE SEQUENCE [LARGE SCALE GENOMIC DNA]</scope>
</reference>